<dbReference type="AlphaFoldDB" id="A0A2W5NN11"/>
<dbReference type="InterPro" id="IPR051207">
    <property type="entry name" value="ComplexI_NDUFA9_subunit"/>
</dbReference>
<reference evidence="2 3" key="1">
    <citation type="submission" date="2017-08" db="EMBL/GenBank/DDBJ databases">
        <title>Infants hospitalized years apart are colonized by the same room-sourced microbial strains.</title>
        <authorList>
            <person name="Brooks B."/>
            <person name="Olm M.R."/>
            <person name="Firek B.A."/>
            <person name="Baker R."/>
            <person name="Thomas B.C."/>
            <person name="Morowitz M.J."/>
            <person name="Banfield J.F."/>
        </authorList>
    </citation>
    <scope>NUCLEOTIDE SEQUENCE [LARGE SCALE GENOMIC DNA]</scope>
    <source>
        <strain evidence="2">S2_005_002_R2_33</strain>
    </source>
</reference>
<organism evidence="2 3">
    <name type="scientific">Novosphingobium pentaromativorans</name>
    <dbReference type="NCBI Taxonomy" id="205844"/>
    <lineage>
        <taxon>Bacteria</taxon>
        <taxon>Pseudomonadati</taxon>
        <taxon>Pseudomonadota</taxon>
        <taxon>Alphaproteobacteria</taxon>
        <taxon>Sphingomonadales</taxon>
        <taxon>Sphingomonadaceae</taxon>
        <taxon>Novosphingobium</taxon>
    </lineage>
</organism>
<evidence type="ECO:0000313" key="3">
    <source>
        <dbReference type="Proteomes" id="UP000249082"/>
    </source>
</evidence>
<dbReference type="Proteomes" id="UP000249082">
    <property type="component" value="Unassembled WGS sequence"/>
</dbReference>
<comment type="caution">
    <text evidence="2">The sequence shown here is derived from an EMBL/GenBank/DDBJ whole genome shotgun (WGS) entry which is preliminary data.</text>
</comment>
<evidence type="ECO:0000313" key="2">
    <source>
        <dbReference type="EMBL" id="PZQ54831.1"/>
    </source>
</evidence>
<dbReference type="InterPro" id="IPR016040">
    <property type="entry name" value="NAD(P)-bd_dom"/>
</dbReference>
<name>A0A2W5NN11_9SPHN</name>
<dbReference type="EMBL" id="QFPX01000008">
    <property type="protein sequence ID" value="PZQ54831.1"/>
    <property type="molecule type" value="Genomic_DNA"/>
</dbReference>
<dbReference type="GO" id="GO:0044877">
    <property type="term" value="F:protein-containing complex binding"/>
    <property type="evidence" value="ECO:0007669"/>
    <property type="project" value="TreeGrafter"/>
</dbReference>
<dbReference type="Gene3D" id="3.40.50.720">
    <property type="entry name" value="NAD(P)-binding Rossmann-like Domain"/>
    <property type="match status" value="1"/>
</dbReference>
<feature type="domain" description="NAD(P)-binding" evidence="1">
    <location>
        <begin position="17"/>
        <end position="156"/>
    </location>
</feature>
<protein>
    <submittedName>
        <fullName evidence="2">Complex I NDUFA9 subunit family protein</fullName>
    </submittedName>
</protein>
<gene>
    <name evidence="2" type="ORF">DI555_11330</name>
</gene>
<dbReference type="PANTHER" id="PTHR12126">
    <property type="entry name" value="NADH-UBIQUINONE OXIDOREDUCTASE 39 KDA SUBUNIT-RELATED"/>
    <property type="match status" value="1"/>
</dbReference>
<accession>A0A2W5NN11</accession>
<dbReference type="Pfam" id="PF13460">
    <property type="entry name" value="NAD_binding_10"/>
    <property type="match status" value="1"/>
</dbReference>
<sequence>MSQATDPLYGKIVTLLGGSGFVGKHVAQELLARGARLRVASRNPKKSFALKPLGNLGQVQFAGVDVTKPESLAAVLAGSDAVVNLVGAFTGNLDAVQGEGAGHVAAAAKAAGATAFVHISAIGADASSSVAYARTKAEGEKAVLAAFPTATILRPSVMFGPDDNFVMMFGNLVSRLPVLPVFAPQAQLQPVFVDDVALAIAETLGAPEVHGGKTFELAGPEVVSMIDLNKRIAEAACRKRSFAELSDGIAGLVAALPGTPISGDQLKLLKAGNVASGAFPGFADLKIAPRPLELFLDRWMTPFRNHGRFGTKEAA</sequence>
<dbReference type="InterPro" id="IPR036291">
    <property type="entry name" value="NAD(P)-bd_dom_sf"/>
</dbReference>
<evidence type="ECO:0000259" key="1">
    <source>
        <dbReference type="Pfam" id="PF13460"/>
    </source>
</evidence>
<dbReference type="SUPFAM" id="SSF51735">
    <property type="entry name" value="NAD(P)-binding Rossmann-fold domains"/>
    <property type="match status" value="1"/>
</dbReference>
<dbReference type="CDD" id="cd05271">
    <property type="entry name" value="NDUFA9_like_SDR_a"/>
    <property type="match status" value="1"/>
</dbReference>
<dbReference type="PANTHER" id="PTHR12126:SF11">
    <property type="entry name" value="NADH DEHYDROGENASE [UBIQUINONE] 1 ALPHA SUBCOMPLEX SUBUNIT 9, MITOCHONDRIAL"/>
    <property type="match status" value="1"/>
</dbReference>
<proteinExistence type="predicted"/>